<organism evidence="1">
    <name type="scientific">marine metagenome</name>
    <dbReference type="NCBI Taxonomy" id="408172"/>
    <lineage>
        <taxon>unclassified sequences</taxon>
        <taxon>metagenomes</taxon>
        <taxon>ecological metagenomes</taxon>
    </lineage>
</organism>
<name>A0A382HX83_9ZZZZ</name>
<dbReference type="AlphaFoldDB" id="A0A382HX83"/>
<evidence type="ECO:0000313" key="1">
    <source>
        <dbReference type="EMBL" id="SVB91537.1"/>
    </source>
</evidence>
<accession>A0A382HX83</accession>
<sequence>MAHLNRGATYKESPLIVQDSLINLLAQTNAKVEQFDLSADGKRLAYVSAQSGGYDLWVCDIDGLNS</sequence>
<dbReference type="EMBL" id="UINC01063666">
    <property type="protein sequence ID" value="SVB91537.1"/>
    <property type="molecule type" value="Genomic_DNA"/>
</dbReference>
<dbReference type="InterPro" id="IPR011659">
    <property type="entry name" value="WD40"/>
</dbReference>
<proteinExistence type="predicted"/>
<reference evidence="1" key="1">
    <citation type="submission" date="2018-05" db="EMBL/GenBank/DDBJ databases">
        <authorList>
            <person name="Lanie J.A."/>
            <person name="Ng W.-L."/>
            <person name="Kazmierczak K.M."/>
            <person name="Andrzejewski T.M."/>
            <person name="Davidsen T.M."/>
            <person name="Wayne K.J."/>
            <person name="Tettelin H."/>
            <person name="Glass J.I."/>
            <person name="Rusch D."/>
            <person name="Podicherti R."/>
            <person name="Tsui H.-C.T."/>
            <person name="Winkler M.E."/>
        </authorList>
    </citation>
    <scope>NUCLEOTIDE SEQUENCE</scope>
</reference>
<evidence type="ECO:0008006" key="2">
    <source>
        <dbReference type="Google" id="ProtNLM"/>
    </source>
</evidence>
<dbReference type="SUPFAM" id="SSF82171">
    <property type="entry name" value="DPP6 N-terminal domain-like"/>
    <property type="match status" value="1"/>
</dbReference>
<gene>
    <name evidence="1" type="ORF">METZ01_LOCUS244391</name>
</gene>
<feature type="non-terminal residue" evidence="1">
    <location>
        <position position="66"/>
    </location>
</feature>
<dbReference type="InterPro" id="IPR011042">
    <property type="entry name" value="6-blade_b-propeller_TolB-like"/>
</dbReference>
<protein>
    <recommendedName>
        <fullName evidence="2">Dipeptidylpeptidase IV N-terminal domain-containing protein</fullName>
    </recommendedName>
</protein>
<dbReference type="Gene3D" id="2.120.10.30">
    <property type="entry name" value="TolB, C-terminal domain"/>
    <property type="match status" value="1"/>
</dbReference>
<dbReference type="Pfam" id="PF07676">
    <property type="entry name" value="PD40"/>
    <property type="match status" value="1"/>
</dbReference>